<dbReference type="AlphaFoldDB" id="A0A8D8BDD5"/>
<name>A0A8D8BDD5_CULPI</name>
<protein>
    <submittedName>
        <fullName evidence="1">(northern house mosquito) hypothetical protein</fullName>
    </submittedName>
</protein>
<reference evidence="1" key="1">
    <citation type="submission" date="2021-05" db="EMBL/GenBank/DDBJ databases">
        <authorList>
            <person name="Alioto T."/>
            <person name="Alioto T."/>
            <person name="Gomez Garrido J."/>
        </authorList>
    </citation>
    <scope>NUCLEOTIDE SEQUENCE</scope>
</reference>
<dbReference type="EMBL" id="HBUE01072108">
    <property type="protein sequence ID" value="CAG6473123.1"/>
    <property type="molecule type" value="Transcribed_RNA"/>
</dbReference>
<organism evidence="1">
    <name type="scientific">Culex pipiens</name>
    <name type="common">House mosquito</name>
    <dbReference type="NCBI Taxonomy" id="7175"/>
    <lineage>
        <taxon>Eukaryota</taxon>
        <taxon>Metazoa</taxon>
        <taxon>Ecdysozoa</taxon>
        <taxon>Arthropoda</taxon>
        <taxon>Hexapoda</taxon>
        <taxon>Insecta</taxon>
        <taxon>Pterygota</taxon>
        <taxon>Neoptera</taxon>
        <taxon>Endopterygota</taxon>
        <taxon>Diptera</taxon>
        <taxon>Nematocera</taxon>
        <taxon>Culicoidea</taxon>
        <taxon>Culicidae</taxon>
        <taxon>Culicinae</taxon>
        <taxon>Culicini</taxon>
        <taxon>Culex</taxon>
        <taxon>Culex</taxon>
    </lineage>
</organism>
<sequence>MSFLFVATEVASCCIVALPLQAWMKNSFGLSLRVVFVSTRSTTSCSKLYRLSYAWIRSLVSPWLMTITSRQEYLLKSFSATVLKCLVTLVNFLLRMSYFSSSYP</sequence>
<accession>A0A8D8BDD5</accession>
<proteinExistence type="predicted"/>
<evidence type="ECO:0000313" key="1">
    <source>
        <dbReference type="EMBL" id="CAG6473123.1"/>
    </source>
</evidence>